<dbReference type="InterPro" id="IPR032817">
    <property type="entry name" value="Mon2_C"/>
</dbReference>
<keyword evidence="2" id="KW-0653">Protein transport</keyword>
<sequence>MSATLLANELSTLISEAKRKQSELRHAAEKSLQELKSLSVTSEQQLAADLSRRPTFVEPFLLACGTRTPKLAGSGVTCLQRLVVSQGLPKSRLGEAVEAFHACTDLGLDVQLKVLQALPSLVQNYADDLKGDLLSGALQVCSSLQAAKVQTVSGVAAATLQQLVATVFERVAAEDAKAKDVAPVAEIPGDEGPMLIRPAAYDAYRIFRDLVLAVEDRKAKFVDLTSLSREASLELVFSCIDANPSLIDKHAEFASIVRSNVMPFATQALSERLSFPVTLRCVRIVNLILTKHFTKFVGECEIALGLLAHGLEPDSSQMWKRCLFLEALRDFFDDSNLVVTAACAFDAAKEGKPVVQDIMSAFVRISTEKPSIIGLGQQSTVPTGPTSPRDDTSEQLALEAAGGMAGVITSAFGVAEASVAGISSQWSIPRTACIEQLDKSEPPNLPETYAYSLVLECLNNLSDNLAKVVLPFTVQHERSRGRGSKDPKSHLDAEAIHTRSERSQSFRKRAVPLNPLEIEGPSQPKISAVAALIESCWPAVLATSSTFLNAALDDQYYRSLIKAYQRFAQVAGLLRLSTPRDALMTTLGKAAVPPQLLSASTAEPSRSPSMESPRVFSNPRHLLSVDSLVSQGSTVSAERDRRSSVDAPRPTLTIRNLLCLRALLNLAIALGPTLGPAFRLVIDVLKQADMVLSSASPHRPGTNSYQKDADSPAALHAFSSEVAAVEAAASRLLESTSDYPNDAFMNILETFCRLLRGRIPTAAMSPQVEQLSPPSTPTLDRRRTSGLPGLSTLAEMQARDYQFIIPKLGSLAALNVSRFVTNGPEESGWTLIIEEAMKVAVASNVPAVARRAAADLICKLCAECIAEVAEEDTETREVIQRRALAVLPQLVDGIYAEDGELTQADVEVQAQVLNALQSILERSGEALVAGWNKILAVISSIFESERDSTTGDHNERTQIDWAKVSHEFISTRLGREAFAAVQLICSDFLGLLPSTAVPALIELLYRFMAQRDDLNLSLTTITMTWNLSDTLFGEEHSSAIEELHDHSTDLEVSLKENIEKNRAAQWLLVLLKLRDIVRSGQKEARKAAFQIICSICKSHGTQLSAGSWDVLLDSVVFRVVCDNATTTSADSNTAAAKGETQTAMEMTDTILDGTASVLSQHVRVIETSSDFPRLWDMFVNALESLLDHCNYITTAAVYRTLTTVLNTVETPIQAWAQPVKRTFSFWSSHVPPAPDQAAGKQDSQAAFSAYADLTSELYRLQQEQLKPDELGLIVDNIFTCVQKSEASFYSADVHGPSPLQSKALSLWRSLRTDIPGGKSRLVSTAAAAILLHTETADQGSKSARPSFVALAGESIEWLQQLITNYSDDTELYQDQAIFNAVKSLRTVIARKYSMKIDYKGSMLWRRATTAAVAVAQAVLDRTQSSDTNRNTATALWAEYVAIAGAIVNAEGLHLFSDVRRIYEDQNEDIAAYRALRNVMIPRLGSKELPQNVREAFVRALFEASTIHRVEEGEFPQPGESGLEKIGAIRKGRVSVPFSQREQMSYVCFEELVSLSTTQESQEEYEVLSQVAAPLLVLRLAIPIRAYIADQPLRGRAPQPLSELEELLFCFGKTEEIELHPRALPQAGHGDGKKAHLPYLYPLLAKAVKTAGDRWSGAEEVLDPLQGTLERLAVF</sequence>
<evidence type="ECO:0000313" key="7">
    <source>
        <dbReference type="EMBL" id="KAL1585246.1"/>
    </source>
</evidence>
<evidence type="ECO:0000256" key="1">
    <source>
        <dbReference type="ARBA" id="ARBA00022448"/>
    </source>
</evidence>
<evidence type="ECO:0000313" key="8">
    <source>
        <dbReference type="Proteomes" id="UP000803884"/>
    </source>
</evidence>
<keyword evidence="1" id="KW-0813">Transport</keyword>
<protein>
    <recommendedName>
        <fullName evidence="9">Endosomal peripheral membrane protein</fullName>
    </recommendedName>
</protein>
<evidence type="ECO:0008006" key="9">
    <source>
        <dbReference type="Google" id="ProtNLM"/>
    </source>
</evidence>
<comment type="caution">
    <text evidence="7">The sequence shown here is derived from an EMBL/GenBank/DDBJ whole genome shotgun (WGS) entry which is preliminary data.</text>
</comment>
<dbReference type="GO" id="GO:0005794">
    <property type="term" value="C:Golgi apparatus"/>
    <property type="evidence" value="ECO:0007669"/>
    <property type="project" value="UniProtKB-ARBA"/>
</dbReference>
<dbReference type="Pfam" id="PF16213">
    <property type="entry name" value="DCB"/>
    <property type="match status" value="1"/>
</dbReference>
<feature type="domain" description="Mon2/Sec7/BIG1-like dimerisation and cyclophilin-binding" evidence="6">
    <location>
        <begin position="4"/>
        <end position="175"/>
    </location>
</feature>
<evidence type="ECO:0000256" key="2">
    <source>
        <dbReference type="ARBA" id="ARBA00022927"/>
    </source>
</evidence>
<dbReference type="Pfam" id="PF16206">
    <property type="entry name" value="Mon2_C"/>
    <property type="match status" value="1"/>
</dbReference>
<dbReference type="InterPro" id="IPR032629">
    <property type="entry name" value="DCB_dom"/>
</dbReference>
<gene>
    <name evidence="7" type="ORF">WHR41_05783</name>
</gene>
<name>A0AB34KND0_9PEZI</name>
<proteinExistence type="predicted"/>
<accession>A0AB34KND0</accession>
<dbReference type="GO" id="GO:0015031">
    <property type="term" value="P:protein transport"/>
    <property type="evidence" value="ECO:0007669"/>
    <property type="project" value="UniProtKB-KW"/>
</dbReference>
<dbReference type="Proteomes" id="UP000803884">
    <property type="component" value="Unassembled WGS sequence"/>
</dbReference>
<reference evidence="7 8" key="1">
    <citation type="journal article" date="2020" name="Microbiol. Resour. Announc.">
        <title>Draft Genome Sequence of a Cladosporium Species Isolated from the Mesophotic Ascidian Didemnum maculosum.</title>
        <authorList>
            <person name="Gioti A."/>
            <person name="Siaperas R."/>
            <person name="Nikolaivits E."/>
            <person name="Le Goff G."/>
            <person name="Ouazzani J."/>
            <person name="Kotoulas G."/>
            <person name="Topakas E."/>
        </authorList>
    </citation>
    <scope>NUCLEOTIDE SEQUENCE [LARGE SCALE GENOMIC DNA]</scope>
    <source>
        <strain evidence="7 8">TM138-S3</strain>
    </source>
</reference>
<feature type="region of interest" description="Disordered" evidence="3">
    <location>
        <begin position="476"/>
        <end position="504"/>
    </location>
</feature>
<dbReference type="SUPFAM" id="SSF48371">
    <property type="entry name" value="ARM repeat"/>
    <property type="match status" value="2"/>
</dbReference>
<keyword evidence="8" id="KW-1185">Reference proteome</keyword>
<feature type="region of interest" description="Disordered" evidence="3">
    <location>
        <begin position="765"/>
        <end position="785"/>
    </location>
</feature>
<evidence type="ECO:0000259" key="5">
    <source>
        <dbReference type="Pfam" id="PF16206"/>
    </source>
</evidence>
<evidence type="ECO:0000256" key="3">
    <source>
        <dbReference type="SAM" id="MobiDB-lite"/>
    </source>
</evidence>
<dbReference type="RefSeq" id="XP_069228352.1">
    <property type="nucleotide sequence ID" value="XM_069374388.1"/>
</dbReference>
<evidence type="ECO:0000259" key="6">
    <source>
        <dbReference type="Pfam" id="PF16213"/>
    </source>
</evidence>
<dbReference type="Pfam" id="PF12783">
    <property type="entry name" value="Sec7-like_HUS"/>
    <property type="match status" value="1"/>
</dbReference>
<dbReference type="GeneID" id="96007226"/>
<dbReference type="EMBL" id="JAAQHG020000020">
    <property type="protein sequence ID" value="KAL1585246.1"/>
    <property type="molecule type" value="Genomic_DNA"/>
</dbReference>
<feature type="domain" description="Mon2 C-terminal" evidence="5">
    <location>
        <begin position="987"/>
        <end position="1208"/>
    </location>
</feature>
<feature type="domain" description="Mon2/Sec7/BIG1-like HUS" evidence="4">
    <location>
        <begin position="200"/>
        <end position="353"/>
    </location>
</feature>
<organism evidence="7 8">
    <name type="scientific">Cladosporium halotolerans</name>
    <dbReference type="NCBI Taxonomy" id="1052096"/>
    <lineage>
        <taxon>Eukaryota</taxon>
        <taxon>Fungi</taxon>
        <taxon>Dikarya</taxon>
        <taxon>Ascomycota</taxon>
        <taxon>Pezizomycotina</taxon>
        <taxon>Dothideomycetes</taxon>
        <taxon>Dothideomycetidae</taxon>
        <taxon>Cladosporiales</taxon>
        <taxon>Cladosporiaceae</taxon>
        <taxon>Cladosporium</taxon>
    </lineage>
</organism>
<dbReference type="InterPro" id="IPR032691">
    <property type="entry name" value="Mon2/Sec7/BIG1-like_HUS"/>
</dbReference>
<evidence type="ECO:0000259" key="4">
    <source>
        <dbReference type="Pfam" id="PF12783"/>
    </source>
</evidence>
<dbReference type="InterPro" id="IPR016024">
    <property type="entry name" value="ARM-type_fold"/>
</dbReference>